<organism evidence="2 3">
    <name type="scientific">Cohnella thailandensis</name>
    <dbReference type="NCBI Taxonomy" id="557557"/>
    <lineage>
        <taxon>Bacteria</taxon>
        <taxon>Bacillati</taxon>
        <taxon>Bacillota</taxon>
        <taxon>Bacilli</taxon>
        <taxon>Bacillales</taxon>
        <taxon>Paenibacillaceae</taxon>
        <taxon>Cohnella</taxon>
    </lineage>
</organism>
<evidence type="ECO:0000313" key="3">
    <source>
        <dbReference type="Proteomes" id="UP000535838"/>
    </source>
</evidence>
<sequence length="214" mass="24193">MKVEVWSDFACPFCYIGKRRLEGALEQFAHRDDIEVEFRSFELDPNAKRDVDYNVNEMLARKYGMTVEQAAANNRNLTEQARAIGLEYHMDKSVLTNSFDAHRLTHYASQFGKRNEMAERLFKAYFTDGLHIGDHETLANLAAEVGLDREGALAALTSSDFSEEVREDEQFAAQIGVRGVPFFVLDRKYAVSGAQPTEVFLDALEKAYSESSGK</sequence>
<dbReference type="RefSeq" id="WP_185122873.1">
    <property type="nucleotide sequence ID" value="NZ_JACJVQ010000024.1"/>
</dbReference>
<evidence type="ECO:0000259" key="1">
    <source>
        <dbReference type="Pfam" id="PF01323"/>
    </source>
</evidence>
<dbReference type="PANTHER" id="PTHR13887">
    <property type="entry name" value="GLUTATHIONE S-TRANSFERASE KAPPA"/>
    <property type="match status" value="1"/>
</dbReference>
<dbReference type="SUPFAM" id="SSF52833">
    <property type="entry name" value="Thioredoxin-like"/>
    <property type="match status" value="1"/>
</dbReference>
<evidence type="ECO:0000313" key="2">
    <source>
        <dbReference type="EMBL" id="MBB6637663.1"/>
    </source>
</evidence>
<dbReference type="Gene3D" id="3.40.30.10">
    <property type="entry name" value="Glutaredoxin"/>
    <property type="match status" value="1"/>
</dbReference>
<dbReference type="EMBL" id="JACJVQ010000024">
    <property type="protein sequence ID" value="MBB6637663.1"/>
    <property type="molecule type" value="Genomic_DNA"/>
</dbReference>
<accession>A0A841SZP8</accession>
<keyword evidence="3" id="KW-1185">Reference proteome</keyword>
<reference evidence="2 3" key="1">
    <citation type="submission" date="2020-08" db="EMBL/GenBank/DDBJ databases">
        <title>Cohnella phylogeny.</title>
        <authorList>
            <person name="Dunlap C."/>
        </authorList>
    </citation>
    <scope>NUCLEOTIDE SEQUENCE [LARGE SCALE GENOMIC DNA]</scope>
    <source>
        <strain evidence="2 3">DSM 25241</strain>
    </source>
</reference>
<dbReference type="Proteomes" id="UP000535838">
    <property type="component" value="Unassembled WGS sequence"/>
</dbReference>
<dbReference type="PANTHER" id="PTHR13887:SF41">
    <property type="entry name" value="THIOREDOXIN SUPERFAMILY PROTEIN"/>
    <property type="match status" value="1"/>
</dbReference>
<dbReference type="InterPro" id="IPR036249">
    <property type="entry name" value="Thioredoxin-like_sf"/>
</dbReference>
<gene>
    <name evidence="2" type="ORF">H7B67_26365</name>
</gene>
<feature type="domain" description="DSBA-like thioredoxin" evidence="1">
    <location>
        <begin position="3"/>
        <end position="204"/>
    </location>
</feature>
<dbReference type="CDD" id="cd03024">
    <property type="entry name" value="DsbA_FrnE"/>
    <property type="match status" value="1"/>
</dbReference>
<dbReference type="InterPro" id="IPR001853">
    <property type="entry name" value="DSBA-like_thioredoxin_dom"/>
</dbReference>
<proteinExistence type="predicted"/>
<protein>
    <submittedName>
        <fullName evidence="2">DsbA family oxidoreductase</fullName>
    </submittedName>
</protein>
<dbReference type="GO" id="GO:0016491">
    <property type="term" value="F:oxidoreductase activity"/>
    <property type="evidence" value="ECO:0007669"/>
    <property type="project" value="InterPro"/>
</dbReference>
<dbReference type="AlphaFoldDB" id="A0A841SZP8"/>
<dbReference type="Pfam" id="PF01323">
    <property type="entry name" value="DSBA"/>
    <property type="match status" value="1"/>
</dbReference>
<name>A0A841SZP8_9BACL</name>
<comment type="caution">
    <text evidence="2">The sequence shown here is derived from an EMBL/GenBank/DDBJ whole genome shotgun (WGS) entry which is preliminary data.</text>
</comment>